<dbReference type="Pfam" id="PF13853">
    <property type="entry name" value="7tm_4"/>
    <property type="match status" value="1"/>
</dbReference>
<dbReference type="Proteomes" id="UP001652622">
    <property type="component" value="Unplaced"/>
</dbReference>
<feature type="transmembrane region" description="Helical" evidence="9">
    <location>
        <begin position="40"/>
        <end position="62"/>
    </location>
</feature>
<feature type="transmembrane region" description="Helical" evidence="9">
    <location>
        <begin position="252"/>
        <end position="273"/>
    </location>
</feature>
<keyword evidence="2 8" id="KW-0812">Transmembrane</keyword>
<feature type="transmembrane region" description="Helical" evidence="9">
    <location>
        <begin position="220"/>
        <end position="240"/>
    </location>
</feature>
<keyword evidence="9" id="KW-1003">Cell membrane</keyword>
<dbReference type="PROSITE" id="PS00237">
    <property type="entry name" value="G_PROTEIN_RECEP_F1_1"/>
    <property type="match status" value="1"/>
</dbReference>
<evidence type="ECO:0000256" key="6">
    <source>
        <dbReference type="ARBA" id="ARBA00023170"/>
    </source>
</evidence>
<evidence type="ECO:0000256" key="4">
    <source>
        <dbReference type="ARBA" id="ARBA00023040"/>
    </source>
</evidence>
<comment type="similarity">
    <text evidence="8">Belongs to the G-protein coupled receptor 1 family.</text>
</comment>
<keyword evidence="3 9" id="KW-1133">Transmembrane helix</keyword>
<dbReference type="Gene3D" id="1.20.1070.10">
    <property type="entry name" value="Rhodopsin 7-helix transmembrane proteins"/>
    <property type="match status" value="1"/>
</dbReference>
<evidence type="ECO:0000256" key="3">
    <source>
        <dbReference type="ARBA" id="ARBA00022989"/>
    </source>
</evidence>
<dbReference type="SUPFAM" id="SSF81321">
    <property type="entry name" value="Family A G protein-coupled receptor-like"/>
    <property type="match status" value="1"/>
</dbReference>
<accession>A0ABM3YR95</accession>
<evidence type="ECO:0000313" key="12">
    <source>
        <dbReference type="RefSeq" id="XP_060538646.1"/>
    </source>
</evidence>
<dbReference type="InterPro" id="IPR000725">
    <property type="entry name" value="Olfact_rcpt"/>
</dbReference>
<evidence type="ECO:0000256" key="2">
    <source>
        <dbReference type="ARBA" id="ARBA00022692"/>
    </source>
</evidence>
<protein>
    <recommendedName>
        <fullName evidence="9">Olfactory receptor</fullName>
    </recommendedName>
</protein>
<gene>
    <name evidence="12" type="primary">LOC117671228</name>
</gene>
<keyword evidence="9" id="KW-0552">Olfaction</keyword>
<evidence type="ECO:0000256" key="8">
    <source>
        <dbReference type="RuleBase" id="RU000688"/>
    </source>
</evidence>
<evidence type="ECO:0000256" key="7">
    <source>
        <dbReference type="ARBA" id="ARBA00023224"/>
    </source>
</evidence>
<feature type="transmembrane region" description="Helical" evidence="9">
    <location>
        <begin position="113"/>
        <end position="135"/>
    </location>
</feature>
<dbReference type="PANTHER" id="PTHR48002">
    <property type="entry name" value="OLFACTORY RECEPTOR"/>
    <property type="match status" value="1"/>
</dbReference>
<reference evidence="12" key="1">
    <citation type="submission" date="2025-08" db="UniProtKB">
        <authorList>
            <consortium name="RefSeq"/>
        </authorList>
    </citation>
    <scope>IDENTIFICATION</scope>
    <source>
        <tissue evidence="12">Blood</tissue>
    </source>
</reference>
<dbReference type="PRINTS" id="PR00237">
    <property type="entry name" value="GPCRRHODOPSN"/>
</dbReference>
<dbReference type="InterPro" id="IPR050427">
    <property type="entry name" value="Olfactory_Receptors"/>
</dbReference>
<organism evidence="11 12">
    <name type="scientific">Pantherophis guttatus</name>
    <name type="common">Corn snake</name>
    <name type="synonym">Elaphe guttata</name>
    <dbReference type="NCBI Taxonomy" id="94885"/>
    <lineage>
        <taxon>Eukaryota</taxon>
        <taxon>Metazoa</taxon>
        <taxon>Chordata</taxon>
        <taxon>Craniata</taxon>
        <taxon>Vertebrata</taxon>
        <taxon>Euteleostomi</taxon>
        <taxon>Lepidosauria</taxon>
        <taxon>Squamata</taxon>
        <taxon>Bifurcata</taxon>
        <taxon>Unidentata</taxon>
        <taxon>Episquamata</taxon>
        <taxon>Toxicofera</taxon>
        <taxon>Serpentes</taxon>
        <taxon>Colubroidea</taxon>
        <taxon>Colubridae</taxon>
        <taxon>Colubrinae</taxon>
        <taxon>Pantherophis</taxon>
    </lineage>
</organism>
<dbReference type="GeneID" id="117671228"/>
<evidence type="ECO:0000256" key="5">
    <source>
        <dbReference type="ARBA" id="ARBA00023136"/>
    </source>
</evidence>
<keyword evidence="4 8" id="KW-0297">G-protein coupled receptor</keyword>
<evidence type="ECO:0000313" key="11">
    <source>
        <dbReference type="Proteomes" id="UP001652622"/>
    </source>
</evidence>
<dbReference type="InterPro" id="IPR000276">
    <property type="entry name" value="GPCR_Rhodpsn"/>
</dbReference>
<keyword evidence="5 9" id="KW-0472">Membrane</keyword>
<proteinExistence type="inferred from homology"/>
<dbReference type="InterPro" id="IPR017452">
    <property type="entry name" value="GPCR_Rhodpsn_7TM"/>
</dbReference>
<evidence type="ECO:0000256" key="1">
    <source>
        <dbReference type="ARBA" id="ARBA00004141"/>
    </source>
</evidence>
<sequence length="350" mass="39580">MVVSRLHAWTSTCPVPMAEMNQTVTHFVFLGLTDNRSIELVLFVLFFIIYMLTLVGNLLIVVTVAWDRGLHTPMYFLLGNLSFLDICHSSVTAPKMLLDSVFRQKIISFGGCMAQFFFLHICASAEIFLLTIMAYDRCVAICYPLQYVTLVNLKICAWLVGALWIGGIIHSLVQTLLTIRLPFCGPNIIDSFFCDIPPVMKLACADTYFTEVLMISNSGVISLLCFLALVSSYAIIFLSLRKQTAEGRRKAFSTCAAHLLVVVLFLGPCIFIYTRPTSSFSTEKMAAVFYTMVTPFLNPVIYTLRNKEVKNSMRKLWFRRKVFFIRKGVGQLALVENNLVKKEKTIQCNE</sequence>
<keyword evidence="6 8" id="KW-0675">Receptor</keyword>
<dbReference type="PRINTS" id="PR00245">
    <property type="entry name" value="OLFACTORYR"/>
</dbReference>
<dbReference type="PROSITE" id="PS50262">
    <property type="entry name" value="G_PROTEIN_RECEP_F1_2"/>
    <property type="match status" value="1"/>
</dbReference>
<feature type="domain" description="G-protein coupled receptors family 1 profile" evidence="10">
    <location>
        <begin position="56"/>
        <end position="302"/>
    </location>
</feature>
<feature type="transmembrane region" description="Helical" evidence="9">
    <location>
        <begin position="285"/>
        <end position="304"/>
    </location>
</feature>
<name>A0ABM3YR95_PANGU</name>
<keyword evidence="9" id="KW-0716">Sensory transduction</keyword>
<keyword evidence="11" id="KW-1185">Reference proteome</keyword>
<dbReference type="CDD" id="cd15226">
    <property type="entry name" value="7tmA_OR4-like"/>
    <property type="match status" value="1"/>
</dbReference>
<evidence type="ECO:0000259" key="10">
    <source>
        <dbReference type="PROSITE" id="PS50262"/>
    </source>
</evidence>
<dbReference type="RefSeq" id="XP_060538646.1">
    <property type="nucleotide sequence ID" value="XM_060682663.1"/>
</dbReference>
<feature type="transmembrane region" description="Helical" evidence="9">
    <location>
        <begin position="147"/>
        <end position="173"/>
    </location>
</feature>
<comment type="subcellular location">
    <subcellularLocation>
        <location evidence="9">Cell membrane</location>
        <topology evidence="9">Multi-pass membrane protein</topology>
    </subcellularLocation>
    <subcellularLocation>
        <location evidence="1">Membrane</location>
        <topology evidence="1">Multi-pass membrane protein</topology>
    </subcellularLocation>
</comment>
<keyword evidence="7 8" id="KW-0807">Transducer</keyword>
<evidence type="ECO:0000256" key="9">
    <source>
        <dbReference type="RuleBase" id="RU363047"/>
    </source>
</evidence>